<evidence type="ECO:0000256" key="3">
    <source>
        <dbReference type="ARBA" id="ARBA00023180"/>
    </source>
</evidence>
<keyword evidence="5" id="KW-1133">Transmembrane helix</keyword>
<gene>
    <name evidence="6" type="ORF">Ocin01_19397</name>
</gene>
<keyword evidence="7" id="KW-1185">Reference proteome</keyword>
<dbReference type="PANTHER" id="PTHR10519">
    <property type="entry name" value="GABA-B RECEPTOR"/>
    <property type="match status" value="1"/>
</dbReference>
<keyword evidence="5" id="KW-0812">Transmembrane</keyword>
<dbReference type="GO" id="GO:0038039">
    <property type="term" value="C:G protein-coupled receptor heterodimeric complex"/>
    <property type="evidence" value="ECO:0007669"/>
    <property type="project" value="TreeGrafter"/>
</dbReference>
<dbReference type="Gene3D" id="3.40.50.2300">
    <property type="match status" value="1"/>
</dbReference>
<dbReference type="GO" id="GO:0007214">
    <property type="term" value="P:gamma-aminobutyric acid signaling pathway"/>
    <property type="evidence" value="ECO:0007669"/>
    <property type="project" value="TreeGrafter"/>
</dbReference>
<feature type="transmembrane region" description="Helical" evidence="5">
    <location>
        <begin position="20"/>
        <end position="41"/>
    </location>
</feature>
<keyword evidence="3" id="KW-0325">Glycoprotein</keyword>
<proteinExistence type="predicted"/>
<dbReference type="SUPFAM" id="SSF53822">
    <property type="entry name" value="Periplasmic binding protein-like I"/>
    <property type="match status" value="1"/>
</dbReference>
<protein>
    <submittedName>
        <fullName evidence="6">Gamma-aminobutyric acid type B receptor subunit 1</fullName>
    </submittedName>
</protein>
<dbReference type="PANTHER" id="PTHR10519:SF20">
    <property type="entry name" value="G-PROTEIN COUPLED RECEPTOR 156-RELATED"/>
    <property type="match status" value="1"/>
</dbReference>
<keyword evidence="5" id="KW-0472">Membrane</keyword>
<reference evidence="6 7" key="1">
    <citation type="journal article" date="2016" name="Genome Biol. Evol.">
        <title>Gene Family Evolution Reflects Adaptation to Soil Environmental Stressors in the Genome of the Collembolan Orchesella cincta.</title>
        <authorList>
            <person name="Faddeeva-Vakhrusheva A."/>
            <person name="Derks M.F."/>
            <person name="Anvar S.Y."/>
            <person name="Agamennone V."/>
            <person name="Suring W."/>
            <person name="Smit S."/>
            <person name="van Straalen N.M."/>
            <person name="Roelofs D."/>
        </authorList>
    </citation>
    <scope>NUCLEOTIDE SEQUENCE [LARGE SCALE GENOMIC DNA]</scope>
    <source>
        <tissue evidence="6">Mixed pool</tissue>
    </source>
</reference>
<dbReference type="STRING" id="48709.A0A1D2M2U1"/>
<evidence type="ECO:0000313" key="7">
    <source>
        <dbReference type="Proteomes" id="UP000094527"/>
    </source>
</evidence>
<organism evidence="6 7">
    <name type="scientific">Orchesella cincta</name>
    <name type="common">Springtail</name>
    <name type="synonym">Podura cincta</name>
    <dbReference type="NCBI Taxonomy" id="48709"/>
    <lineage>
        <taxon>Eukaryota</taxon>
        <taxon>Metazoa</taxon>
        <taxon>Ecdysozoa</taxon>
        <taxon>Arthropoda</taxon>
        <taxon>Hexapoda</taxon>
        <taxon>Collembola</taxon>
        <taxon>Entomobryomorpha</taxon>
        <taxon>Entomobryoidea</taxon>
        <taxon>Orchesellidae</taxon>
        <taxon>Orchesellinae</taxon>
        <taxon>Orchesella</taxon>
    </lineage>
</organism>
<dbReference type="Proteomes" id="UP000094527">
    <property type="component" value="Unassembled WGS sequence"/>
</dbReference>
<dbReference type="EMBL" id="LJIJ01005670">
    <property type="protein sequence ID" value="ODM87285.1"/>
    <property type="molecule type" value="Genomic_DNA"/>
</dbReference>
<keyword evidence="4" id="KW-0807">Transducer</keyword>
<dbReference type="OrthoDB" id="10681673at2759"/>
<dbReference type="OMA" id="WAMIRAI"/>
<feature type="transmembrane region" description="Helical" evidence="5">
    <location>
        <begin position="512"/>
        <end position="532"/>
    </location>
</feature>
<evidence type="ECO:0000256" key="4">
    <source>
        <dbReference type="ARBA" id="ARBA00023224"/>
    </source>
</evidence>
<sequence>MYLSHFSSSVSRRDYVVLSLGNGLTAIMVMTNFCGAVCIFYHTDTIYVYVKNPVRLWAVENACKNRCYADYSYPTEVVGVFNRETSAPATAASLAVDNFNLVTSNLTFKYKNVNLEVDDYGEISRNNTFGFQNNIIVTGSSSDCEELALILPNFHNSVLVCYGTPTAKTLAILQSSPDNMYLSQPNPKALILSLFKVVKLLANLADESSTCKPLAYVIVSNRDHEYRQAAVPLLNNFKHESSRVTLLQSQPQSLNSYLAEVDHEKSETMSIVVAMVDAVEARTLFCRLHKKKHLGSKYLIILAGHYIKKWLDDPEYYYEDDNYENHVKNDSSCEMEQFLAAAEGHFLLDIPDWNPESVNSSYVNNTNGTLINRLQRNNEGIRKNFDEAPLAYDSVWAMIRAISLAREDVGNGIGENLKLRGAVMEKLGEPFTGLSSKFSFNNAKMRNAADSVITIQRFENGSYVHLGRHYNENSSFVWCKHLISPDVVQLFRDQPHSSCLESDSIPDKWNMLIILPIVVLFIVGSLLCTYLIRDYVSYSTYLQSIKLNKNVKNQCTQSDVKKE</sequence>
<keyword evidence="1" id="KW-0297">G-protein coupled receptor</keyword>
<keyword evidence="2 6" id="KW-0675">Receptor</keyword>
<dbReference type="AlphaFoldDB" id="A0A1D2M2U1"/>
<dbReference type="GO" id="GO:0004965">
    <property type="term" value="F:G protein-coupled GABA receptor activity"/>
    <property type="evidence" value="ECO:0007669"/>
    <property type="project" value="InterPro"/>
</dbReference>
<dbReference type="InterPro" id="IPR028082">
    <property type="entry name" value="Peripla_BP_I"/>
</dbReference>
<name>A0A1D2M2U1_ORCCI</name>
<evidence type="ECO:0000256" key="5">
    <source>
        <dbReference type="SAM" id="Phobius"/>
    </source>
</evidence>
<dbReference type="InterPro" id="IPR002455">
    <property type="entry name" value="GPCR3_GABA-B"/>
</dbReference>
<evidence type="ECO:0000256" key="1">
    <source>
        <dbReference type="ARBA" id="ARBA00023040"/>
    </source>
</evidence>
<evidence type="ECO:0000256" key="2">
    <source>
        <dbReference type="ARBA" id="ARBA00023170"/>
    </source>
</evidence>
<comment type="caution">
    <text evidence="6">The sequence shown here is derived from an EMBL/GenBank/DDBJ whole genome shotgun (WGS) entry which is preliminary data.</text>
</comment>
<evidence type="ECO:0000313" key="6">
    <source>
        <dbReference type="EMBL" id="ODM87285.1"/>
    </source>
</evidence>
<accession>A0A1D2M2U1</accession>